<keyword evidence="2" id="KW-0472">Membrane</keyword>
<dbReference type="PANTHER" id="PTHR34962:SF3">
    <property type="entry name" value="ABC SUBFAMILY C PROTEIN"/>
    <property type="match status" value="1"/>
</dbReference>
<gene>
    <name evidence="3" type="ORF">CISIN_1g008259mg</name>
</gene>
<name>A0A067G7Y6_CITSI</name>
<feature type="region of interest" description="Disordered" evidence="1">
    <location>
        <begin position="156"/>
        <end position="177"/>
    </location>
</feature>
<feature type="compositionally biased region" description="Polar residues" evidence="1">
    <location>
        <begin position="386"/>
        <end position="395"/>
    </location>
</feature>
<accession>A0A067G7Y6</accession>
<feature type="compositionally biased region" description="Polar residues" evidence="1">
    <location>
        <begin position="362"/>
        <end position="375"/>
    </location>
</feature>
<feature type="region of interest" description="Disordered" evidence="1">
    <location>
        <begin position="296"/>
        <end position="427"/>
    </location>
</feature>
<dbReference type="EMBL" id="KK784888">
    <property type="protein sequence ID" value="KDO71657.1"/>
    <property type="molecule type" value="Genomic_DNA"/>
</dbReference>
<dbReference type="STRING" id="2711.A0A067G7Y6"/>
<evidence type="ECO:0000313" key="3">
    <source>
        <dbReference type="EMBL" id="KDO71657.1"/>
    </source>
</evidence>
<feature type="region of interest" description="Disordered" evidence="1">
    <location>
        <begin position="210"/>
        <end position="240"/>
    </location>
</feature>
<keyword evidence="4" id="KW-1185">Reference proteome</keyword>
<evidence type="ECO:0000256" key="1">
    <source>
        <dbReference type="SAM" id="MobiDB-lite"/>
    </source>
</evidence>
<proteinExistence type="predicted"/>
<feature type="compositionally biased region" description="Polar residues" evidence="1">
    <location>
        <begin position="322"/>
        <end position="344"/>
    </location>
</feature>
<feature type="compositionally biased region" description="Basic and acidic residues" evidence="1">
    <location>
        <begin position="396"/>
        <end position="410"/>
    </location>
</feature>
<dbReference type="PaxDb" id="2711-XP_006489083.1"/>
<dbReference type="eggNOG" id="ENOG502QU1E">
    <property type="taxonomic scope" value="Eukaryota"/>
</dbReference>
<organism evidence="3 4">
    <name type="scientific">Citrus sinensis</name>
    <name type="common">Sweet orange</name>
    <name type="synonym">Citrus aurantium var. sinensis</name>
    <dbReference type="NCBI Taxonomy" id="2711"/>
    <lineage>
        <taxon>Eukaryota</taxon>
        <taxon>Viridiplantae</taxon>
        <taxon>Streptophyta</taxon>
        <taxon>Embryophyta</taxon>
        <taxon>Tracheophyta</taxon>
        <taxon>Spermatophyta</taxon>
        <taxon>Magnoliopsida</taxon>
        <taxon>eudicotyledons</taxon>
        <taxon>Gunneridae</taxon>
        <taxon>Pentapetalae</taxon>
        <taxon>rosids</taxon>
        <taxon>malvids</taxon>
        <taxon>Sapindales</taxon>
        <taxon>Rutaceae</taxon>
        <taxon>Aurantioideae</taxon>
        <taxon>Citrus</taxon>
    </lineage>
</organism>
<dbReference type="PANTHER" id="PTHR34962">
    <property type="entry name" value="EMBRYO DEFECTIVE 1703-RELATED"/>
    <property type="match status" value="1"/>
</dbReference>
<reference evidence="3 4" key="1">
    <citation type="submission" date="2014-04" db="EMBL/GenBank/DDBJ databases">
        <authorList>
            <consortium name="International Citrus Genome Consortium"/>
            <person name="Gmitter F."/>
            <person name="Chen C."/>
            <person name="Farmerie W."/>
            <person name="Harkins T."/>
            <person name="Desany B."/>
            <person name="Mohiuddin M."/>
            <person name="Kodira C."/>
            <person name="Borodovsky M."/>
            <person name="Lomsadze A."/>
            <person name="Burns P."/>
            <person name="Jenkins J."/>
            <person name="Prochnik S."/>
            <person name="Shu S."/>
            <person name="Chapman J."/>
            <person name="Pitluck S."/>
            <person name="Schmutz J."/>
            <person name="Rokhsar D."/>
        </authorList>
    </citation>
    <scope>NUCLEOTIDE SEQUENCE</scope>
</reference>
<dbReference type="SMR" id="A0A067G7Y6"/>
<evidence type="ECO:0000256" key="2">
    <source>
        <dbReference type="SAM" id="Phobius"/>
    </source>
</evidence>
<dbReference type="AlphaFoldDB" id="A0A067G7Y6"/>
<keyword evidence="2" id="KW-1133">Transmembrane helix</keyword>
<feature type="transmembrane region" description="Helical" evidence="2">
    <location>
        <begin position="126"/>
        <end position="149"/>
    </location>
</feature>
<keyword evidence="2" id="KW-0812">Transmembrane</keyword>
<sequence>MAGAHFASVNLPASLTNATTTPQESLKSPHSSSIFTALSPRRLTKRKNYLRPKILKTPTKPRRLEPVIIIAPQPENDAGYSEEPSVNEIEEIAPLVDDVKEIQVLETQGLARENSGIFGKISAKSVLQFGLGFVVLFLLQAICTVWILGEEDSEEKSKNKNANGFSKGVSVNGGSKGSISMEKNMSFMDKTVEDKINEIRAMAREAREIEERRLRNGDEEGGSDDESVSSQGRIGIENEIGARLDQVEKKYNSRNGKSPGLSIDVLDEFEDDEEEGKDSNKTLMFKKKLRFRGPSMSLTSDAKGFSSLGSREANVNRKNDRAGSNSDLWASSSGENSNFLQNDGKSLEKMPKKMGVGDNSDTRFGTVQETSQGSVQGVRPRKSKLKMQNSQNFTKESQESTAESKKDGMLERNGGLQQGALQDKPTADITRDNKSAAKSDFWWSNLPYVLAIVMRRGFEQEGAEGLFALRTASEVQDQDNASYTVVFENHVDANHFCHLLESFFEDLGDFSTDIIPLPVKELLAAVKSNTKKVIVLKKGQLKLYAGQPFADVEKALLSLVEHNYGASTRNLT</sequence>
<evidence type="ECO:0000313" key="4">
    <source>
        <dbReference type="Proteomes" id="UP000027120"/>
    </source>
</evidence>
<protein>
    <submittedName>
        <fullName evidence="3">Uncharacterized protein</fullName>
    </submittedName>
</protein>
<dbReference type="Proteomes" id="UP000027120">
    <property type="component" value="Unassembled WGS sequence"/>
</dbReference>
<feature type="compositionally biased region" description="Low complexity" evidence="1">
    <location>
        <begin position="160"/>
        <end position="177"/>
    </location>
</feature>